<name>A0A7R7MV03_MYCIT</name>
<evidence type="ECO:0000313" key="3">
    <source>
        <dbReference type="Proteomes" id="UP000595205"/>
    </source>
</evidence>
<sequence>MTTELYPLAATPTSAAISSHAAAAAIIGPEPGPAYMRPELISGGNAPKSSTYPPQSAEPAGDFGCHMGISGGGNHGSVNDPTGRWLRPREPVSGRSVRDSAGRAGRCMLTKGLRPER</sequence>
<gene>
    <name evidence="2" type="ORF">MINTM018_28480</name>
</gene>
<organism evidence="2 3">
    <name type="scientific">Mycobacterium intracellulare</name>
    <dbReference type="NCBI Taxonomy" id="1767"/>
    <lineage>
        <taxon>Bacteria</taxon>
        <taxon>Bacillati</taxon>
        <taxon>Actinomycetota</taxon>
        <taxon>Actinomycetes</taxon>
        <taxon>Mycobacteriales</taxon>
        <taxon>Mycobacteriaceae</taxon>
        <taxon>Mycobacterium</taxon>
        <taxon>Mycobacterium avium complex (MAC)</taxon>
    </lineage>
</organism>
<dbReference type="EMBL" id="AP024255">
    <property type="protein sequence ID" value="BCP00079.1"/>
    <property type="molecule type" value="Genomic_DNA"/>
</dbReference>
<feature type="region of interest" description="Disordered" evidence="1">
    <location>
        <begin position="37"/>
        <end position="117"/>
    </location>
</feature>
<feature type="compositionally biased region" description="Basic and acidic residues" evidence="1">
    <location>
        <begin position="87"/>
        <end position="101"/>
    </location>
</feature>
<protein>
    <submittedName>
        <fullName evidence="2">Uncharacterized protein</fullName>
    </submittedName>
</protein>
<proteinExistence type="predicted"/>
<reference evidence="2 3" key="1">
    <citation type="submission" date="2020-12" db="EMBL/GenBank/DDBJ databases">
        <title>Genome sequence of clinical Mycobacterium intracellulare strains.</title>
        <authorList>
            <person name="Tateishi Y."/>
            <person name="Matsumoto S."/>
            <person name="Fukushima Y."/>
            <person name="Nakajima C."/>
            <person name="Suzuki Y."/>
        </authorList>
    </citation>
    <scope>NUCLEOTIDE SEQUENCE [LARGE SCALE GENOMIC DNA]</scope>
    <source>
        <strain evidence="2 3">M018</strain>
    </source>
</reference>
<evidence type="ECO:0000256" key="1">
    <source>
        <dbReference type="SAM" id="MobiDB-lite"/>
    </source>
</evidence>
<dbReference type="AlphaFoldDB" id="A0A7R7MV03"/>
<dbReference type="Proteomes" id="UP000595205">
    <property type="component" value="Chromosome"/>
</dbReference>
<evidence type="ECO:0000313" key="2">
    <source>
        <dbReference type="EMBL" id="BCP00079.1"/>
    </source>
</evidence>
<accession>A0A7R7MV03</accession>